<keyword evidence="4" id="KW-0997">Cell inner membrane</keyword>
<gene>
    <name evidence="11" type="ORF">QF206_11665</name>
</gene>
<keyword evidence="6 9" id="KW-1133">Transmembrane helix</keyword>
<proteinExistence type="inferred from homology"/>
<feature type="transmembrane region" description="Helical" evidence="9">
    <location>
        <begin position="127"/>
        <end position="146"/>
    </location>
</feature>
<comment type="caution">
    <text evidence="11">The sequence shown here is derived from an EMBL/GenBank/DDBJ whole genome shotgun (WGS) entry which is preliminary data.</text>
</comment>
<evidence type="ECO:0000256" key="5">
    <source>
        <dbReference type="ARBA" id="ARBA00022692"/>
    </source>
</evidence>
<protein>
    <submittedName>
        <fullName evidence="11">TRAP transporter small permease</fullName>
    </submittedName>
</protein>
<keyword evidence="5 9" id="KW-0812">Transmembrane</keyword>
<evidence type="ECO:0000256" key="6">
    <source>
        <dbReference type="ARBA" id="ARBA00022989"/>
    </source>
</evidence>
<evidence type="ECO:0000259" key="10">
    <source>
        <dbReference type="Pfam" id="PF04290"/>
    </source>
</evidence>
<comment type="similarity">
    <text evidence="8">Belongs to the TRAP transporter small permease family.</text>
</comment>
<evidence type="ECO:0000256" key="1">
    <source>
        <dbReference type="ARBA" id="ARBA00004429"/>
    </source>
</evidence>
<keyword evidence="2" id="KW-0813">Transport</keyword>
<evidence type="ECO:0000256" key="4">
    <source>
        <dbReference type="ARBA" id="ARBA00022519"/>
    </source>
</evidence>
<keyword evidence="3" id="KW-1003">Cell membrane</keyword>
<evidence type="ECO:0000256" key="3">
    <source>
        <dbReference type="ARBA" id="ARBA00022475"/>
    </source>
</evidence>
<feature type="transmembrane region" description="Helical" evidence="9">
    <location>
        <begin position="86"/>
        <end position="107"/>
    </location>
</feature>
<organism evidence="11 12">
    <name type="scientific">Ruicaihuangia caeni</name>
    <dbReference type="NCBI Taxonomy" id="3042517"/>
    <lineage>
        <taxon>Bacteria</taxon>
        <taxon>Bacillati</taxon>
        <taxon>Actinomycetota</taxon>
        <taxon>Actinomycetes</taxon>
        <taxon>Micrococcales</taxon>
        <taxon>Microbacteriaceae</taxon>
        <taxon>Ruicaihuangia</taxon>
    </lineage>
</organism>
<keyword evidence="7 9" id="KW-0472">Membrane</keyword>
<dbReference type="EMBL" id="JASATX010000006">
    <property type="protein sequence ID" value="MDI2099621.1"/>
    <property type="molecule type" value="Genomic_DNA"/>
</dbReference>
<dbReference type="RefSeq" id="WP_281489413.1">
    <property type="nucleotide sequence ID" value="NZ_JASATX010000006.1"/>
</dbReference>
<dbReference type="GO" id="GO:0005886">
    <property type="term" value="C:plasma membrane"/>
    <property type="evidence" value="ECO:0007669"/>
    <property type="project" value="UniProtKB-SubCell"/>
</dbReference>
<evidence type="ECO:0000313" key="12">
    <source>
        <dbReference type="Proteomes" id="UP001321506"/>
    </source>
</evidence>
<evidence type="ECO:0000313" key="11">
    <source>
        <dbReference type="EMBL" id="MDI2099621.1"/>
    </source>
</evidence>
<dbReference type="InterPro" id="IPR055348">
    <property type="entry name" value="DctQ"/>
</dbReference>
<feature type="domain" description="Tripartite ATP-independent periplasmic transporters DctQ component" evidence="10">
    <location>
        <begin position="24"/>
        <end position="154"/>
    </location>
</feature>
<evidence type="ECO:0000256" key="8">
    <source>
        <dbReference type="ARBA" id="ARBA00038436"/>
    </source>
</evidence>
<evidence type="ECO:0000256" key="9">
    <source>
        <dbReference type="SAM" id="Phobius"/>
    </source>
</evidence>
<name>A0AAW6T715_9MICO</name>
<keyword evidence="12" id="KW-1185">Reference proteome</keyword>
<dbReference type="PANTHER" id="PTHR35011">
    <property type="entry name" value="2,3-DIKETO-L-GULONATE TRAP TRANSPORTER SMALL PERMEASE PROTEIN YIAM"/>
    <property type="match status" value="1"/>
</dbReference>
<dbReference type="AlphaFoldDB" id="A0AAW6T715"/>
<sequence>MPFFTKYVTNVMGFAAGIVILGLTFITVVDVTLRKTGGSLPGAVEWSEVLLVFAVFLAFGSAQVTGDHVSTSVLTSRLGPKARRMLRGVAAIIGIAAVVVMIVVATQSAMNSIAVGEYRFGIAQVPIWPARVIIVVGLVVFLFEYVRTTVRQFRDPMDEGAMNSELRMAEAALEAEEVNRNES</sequence>
<comment type="subcellular location">
    <subcellularLocation>
        <location evidence="1">Cell inner membrane</location>
        <topology evidence="1">Multi-pass membrane protein</topology>
    </subcellularLocation>
</comment>
<accession>A0AAW6T715</accession>
<feature type="transmembrane region" description="Helical" evidence="9">
    <location>
        <begin position="7"/>
        <end position="29"/>
    </location>
</feature>
<feature type="transmembrane region" description="Helical" evidence="9">
    <location>
        <begin position="49"/>
        <end position="66"/>
    </location>
</feature>
<evidence type="ECO:0000256" key="7">
    <source>
        <dbReference type="ARBA" id="ARBA00023136"/>
    </source>
</evidence>
<dbReference type="Proteomes" id="UP001321506">
    <property type="component" value="Unassembled WGS sequence"/>
</dbReference>
<dbReference type="Pfam" id="PF04290">
    <property type="entry name" value="DctQ"/>
    <property type="match status" value="1"/>
</dbReference>
<dbReference type="InterPro" id="IPR007387">
    <property type="entry name" value="TRAP_DctQ"/>
</dbReference>
<reference evidence="11 12" key="1">
    <citation type="submission" date="2023-04" db="EMBL/GenBank/DDBJ databases">
        <title>Klugiella caeni sp. nov. isolated from the sludge of biochemical tank.</title>
        <authorList>
            <person name="Geng K."/>
        </authorList>
    </citation>
    <scope>NUCLEOTIDE SEQUENCE [LARGE SCALE GENOMIC DNA]</scope>
    <source>
        <strain evidence="11 12">YN-L-19</strain>
    </source>
</reference>
<evidence type="ECO:0000256" key="2">
    <source>
        <dbReference type="ARBA" id="ARBA00022448"/>
    </source>
</evidence>